<protein>
    <recommendedName>
        <fullName evidence="1">ABC-three component systems C-terminal domain-containing protein</fullName>
    </recommendedName>
</protein>
<evidence type="ECO:0000259" key="1">
    <source>
        <dbReference type="Pfam" id="PF20279"/>
    </source>
</evidence>
<accession>A0ABW9ZCE0</accession>
<evidence type="ECO:0000313" key="3">
    <source>
        <dbReference type="Proteomes" id="UP000798602"/>
    </source>
</evidence>
<keyword evidence="3" id="KW-1185">Reference proteome</keyword>
<comment type="caution">
    <text evidence="2">The sequence shown here is derived from an EMBL/GenBank/DDBJ whole genome shotgun (WGS) entry which is preliminary data.</text>
</comment>
<gene>
    <name evidence="2" type="ORF">GV828_11225</name>
</gene>
<dbReference type="InterPro" id="IPR046917">
    <property type="entry name" value="ABC-3C_CTD12"/>
</dbReference>
<dbReference type="EMBL" id="JAABLM010000014">
    <property type="protein sequence ID" value="NBL65771.1"/>
    <property type="molecule type" value="Genomic_DNA"/>
</dbReference>
<proteinExistence type="predicted"/>
<dbReference type="Pfam" id="PF20279">
    <property type="entry name" value="CTD12"/>
    <property type="match status" value="1"/>
</dbReference>
<reference evidence="3" key="1">
    <citation type="submission" date="2020-01" db="EMBL/GenBank/DDBJ databases">
        <title>Sphingomonas sp. strain CSW-10.</title>
        <authorList>
            <person name="Chen W.-M."/>
        </authorList>
    </citation>
    <scope>NUCLEOTIDE SEQUENCE [LARGE SCALE GENOMIC DNA]</scope>
    <source>
        <strain evidence="3">NST-5</strain>
    </source>
</reference>
<sequence>MDYRLELLDDDKKFESLTNTICQQILGTGVIEFSEGKDGGRDGKFTGKAKNFPSDVKCWEGKFIIQAKFTSNSQASCSDREFEKLVNDEIPKIKKLKDNGEIDNYLIFTNRKYTGVKGERLLSKIKKDTGVENVEIIGKETINNRYINGNKTIIKLFKLDRHHIPFDFSDQEIKDIILEFKRQLPEIAIDIKSKVEVIKYDFDKIEIDKKNTKNSLSKDYYENEILSKSLLEFNNIQSFLEDDKNSEFRDYYFDITTELSALITLRRDDFDMFDHVLVFIYQKLADGSIDLKGGKRHIFTLLHYMYMNCEIGLK</sequence>
<name>A0ABW9ZCE0_9FLAO</name>
<dbReference type="Proteomes" id="UP000798602">
    <property type="component" value="Unassembled WGS sequence"/>
</dbReference>
<organism evidence="2 3">
    <name type="scientific">Flavobacterium ichthyis</name>
    <dbReference type="NCBI Taxonomy" id="2698827"/>
    <lineage>
        <taxon>Bacteria</taxon>
        <taxon>Pseudomonadati</taxon>
        <taxon>Bacteroidota</taxon>
        <taxon>Flavobacteriia</taxon>
        <taxon>Flavobacteriales</taxon>
        <taxon>Flavobacteriaceae</taxon>
        <taxon>Flavobacterium</taxon>
    </lineage>
</organism>
<evidence type="ECO:0000313" key="2">
    <source>
        <dbReference type="EMBL" id="NBL65771.1"/>
    </source>
</evidence>
<dbReference type="RefSeq" id="WP_166537594.1">
    <property type="nucleotide sequence ID" value="NZ_JAABLM010000014.1"/>
</dbReference>
<feature type="domain" description="ABC-three component systems C-terminal" evidence="1">
    <location>
        <begin position="163"/>
        <end position="312"/>
    </location>
</feature>